<dbReference type="SUPFAM" id="SSF54171">
    <property type="entry name" value="DNA-binding domain"/>
    <property type="match status" value="1"/>
</dbReference>
<feature type="domain" description="AP2/ERF" evidence="10">
    <location>
        <begin position="219"/>
        <end position="276"/>
    </location>
</feature>
<dbReference type="CDD" id="cd00018">
    <property type="entry name" value="AP2"/>
    <property type="match status" value="1"/>
</dbReference>
<keyword evidence="2" id="KW-0805">Transcription regulation</keyword>
<dbReference type="InterPro" id="IPR016177">
    <property type="entry name" value="DNA-bd_dom_sf"/>
</dbReference>
<dbReference type="InterPro" id="IPR001471">
    <property type="entry name" value="AP2/ERF_dom"/>
</dbReference>
<evidence type="ECO:0000256" key="1">
    <source>
        <dbReference type="ARBA" id="ARBA00004123"/>
    </source>
</evidence>
<sequence length="548" mass="61447">MMYTHEEKQVPMRRVLSSKVPITSADSVLSVKFSILMVVVSDDDVLRVDSKPKQLILPTKKSIINLHEKFQHPNRVLRQFKTIRSRAALPKLILQKVTRILESKRDSYCFCKAGDRVLVGRSISILCLVSDLDFRYWQREQSSACMNILVESTLLRYRKKRQRQRRKRDGPNSVAETIARWRAQNDVSEAEKRVQRAPAKGSKKGCMQGKGGPDNPNSSFRGVRQRTWGKWVAEIREPNRISRLWLGTFPTAEEAALAYDEAARAMYGPYARLNFPDQSNDGHVATVTESSDTSIRPKVEQTDDDWRVGVPSDVFCLEDLLSSTTDFDASDDADCRLGWNASGSYWMEGDASNVLFYLQRPDSEMFGSLPLIQSAPQVFDEMPTKAALLLLLLALAVAAVRASSSTHNSTKKVVAVAEGLVYCQKCKYAGTWNLHGARPLAGAKVTITCRAPHRRVVFHRAVSTDRNGYFYSSLEGGRGGHFDPVKACVVRLLASREATCNKLTNVNYGIEGAAVRCENKTFAGREYVKDFYAAGPLAFRPVRCAPRY</sequence>
<keyword evidence="4" id="KW-0238">DNA-binding</keyword>
<evidence type="ECO:0000313" key="11">
    <source>
        <dbReference type="EMBL" id="KAG6498020.1"/>
    </source>
</evidence>
<accession>A0A8J5FY56</accession>
<dbReference type="GO" id="GO:0006950">
    <property type="term" value="P:response to stress"/>
    <property type="evidence" value="ECO:0007669"/>
    <property type="project" value="TreeGrafter"/>
</dbReference>
<evidence type="ECO:0000256" key="9">
    <source>
        <dbReference type="SAM" id="MobiDB-lite"/>
    </source>
</evidence>
<evidence type="ECO:0000256" key="5">
    <source>
        <dbReference type="ARBA" id="ARBA00023159"/>
    </source>
</evidence>
<dbReference type="Pfam" id="PF01190">
    <property type="entry name" value="Pollen_Ole_e_1"/>
    <property type="match status" value="1"/>
</dbReference>
<keyword evidence="7" id="KW-0539">Nucleus</keyword>
<dbReference type="InterPro" id="IPR036955">
    <property type="entry name" value="AP2/ERF_dom_sf"/>
</dbReference>
<evidence type="ECO:0000256" key="8">
    <source>
        <dbReference type="ARBA" id="ARBA00024343"/>
    </source>
</evidence>
<dbReference type="Proteomes" id="UP000734854">
    <property type="component" value="Unassembled WGS sequence"/>
</dbReference>
<dbReference type="Pfam" id="PF00847">
    <property type="entry name" value="AP2"/>
    <property type="match status" value="1"/>
</dbReference>
<evidence type="ECO:0000256" key="3">
    <source>
        <dbReference type="ARBA" id="ARBA00023016"/>
    </source>
</evidence>
<keyword evidence="6" id="KW-0804">Transcription</keyword>
<evidence type="ECO:0000313" key="12">
    <source>
        <dbReference type="Proteomes" id="UP000734854"/>
    </source>
</evidence>
<organism evidence="11 12">
    <name type="scientific">Zingiber officinale</name>
    <name type="common">Ginger</name>
    <name type="synonym">Amomum zingiber</name>
    <dbReference type="NCBI Taxonomy" id="94328"/>
    <lineage>
        <taxon>Eukaryota</taxon>
        <taxon>Viridiplantae</taxon>
        <taxon>Streptophyta</taxon>
        <taxon>Embryophyta</taxon>
        <taxon>Tracheophyta</taxon>
        <taxon>Spermatophyta</taxon>
        <taxon>Magnoliopsida</taxon>
        <taxon>Liliopsida</taxon>
        <taxon>Zingiberales</taxon>
        <taxon>Zingiberaceae</taxon>
        <taxon>Zingiber</taxon>
    </lineage>
</organism>
<keyword evidence="3" id="KW-0346">Stress response</keyword>
<dbReference type="Gene3D" id="3.30.730.10">
    <property type="entry name" value="AP2/ERF domain"/>
    <property type="match status" value="1"/>
</dbReference>
<dbReference type="PANTHER" id="PTHR31241:SF62">
    <property type="entry name" value="DEHYDRATION-RESPONSIVE ELEMENT-BINDING PROTEIN 2D"/>
    <property type="match status" value="1"/>
</dbReference>
<dbReference type="SMART" id="SM00380">
    <property type="entry name" value="AP2"/>
    <property type="match status" value="1"/>
</dbReference>
<evidence type="ECO:0000256" key="4">
    <source>
        <dbReference type="ARBA" id="ARBA00023125"/>
    </source>
</evidence>
<evidence type="ECO:0000256" key="7">
    <source>
        <dbReference type="ARBA" id="ARBA00023242"/>
    </source>
</evidence>
<feature type="region of interest" description="Disordered" evidence="9">
    <location>
        <begin position="186"/>
        <end position="223"/>
    </location>
</feature>
<comment type="subcellular location">
    <subcellularLocation>
        <location evidence="1">Nucleus</location>
    </subcellularLocation>
</comment>
<comment type="similarity">
    <text evidence="8">Belongs to the AP2/ERF transcription factor family. ERF subfamily.</text>
</comment>
<keyword evidence="12" id="KW-1185">Reference proteome</keyword>
<evidence type="ECO:0000259" key="10">
    <source>
        <dbReference type="PROSITE" id="PS51032"/>
    </source>
</evidence>
<gene>
    <name evidence="11" type="ORF">ZIOFF_045926</name>
</gene>
<evidence type="ECO:0000256" key="6">
    <source>
        <dbReference type="ARBA" id="ARBA00023163"/>
    </source>
</evidence>
<protein>
    <recommendedName>
        <fullName evidence="10">AP2/ERF domain-containing protein</fullName>
    </recommendedName>
</protein>
<keyword evidence="5" id="KW-0010">Activator</keyword>
<dbReference type="FunFam" id="3.30.730.10:FF:000001">
    <property type="entry name" value="Ethylene-responsive transcription factor 2"/>
    <property type="match status" value="1"/>
</dbReference>
<dbReference type="PANTHER" id="PTHR31241">
    <property type="entry name" value="DEHYDRATION-RESPONSIVE ELEMENT-BINDING PROTEIN 2C"/>
    <property type="match status" value="1"/>
</dbReference>
<name>A0A8J5FY56_ZINOF</name>
<dbReference type="EMBL" id="JACMSC010000012">
    <property type="protein sequence ID" value="KAG6498020.1"/>
    <property type="molecule type" value="Genomic_DNA"/>
</dbReference>
<comment type="caution">
    <text evidence="11">The sequence shown here is derived from an EMBL/GenBank/DDBJ whole genome shotgun (WGS) entry which is preliminary data.</text>
</comment>
<dbReference type="GO" id="GO:0005634">
    <property type="term" value="C:nucleus"/>
    <property type="evidence" value="ECO:0007669"/>
    <property type="project" value="UniProtKB-SubCell"/>
</dbReference>
<reference evidence="11 12" key="1">
    <citation type="submission" date="2020-08" db="EMBL/GenBank/DDBJ databases">
        <title>Plant Genome Project.</title>
        <authorList>
            <person name="Zhang R.-G."/>
        </authorList>
    </citation>
    <scope>NUCLEOTIDE SEQUENCE [LARGE SCALE GENOMIC DNA]</scope>
    <source>
        <tissue evidence="11">Rhizome</tissue>
    </source>
</reference>
<evidence type="ECO:0000256" key="2">
    <source>
        <dbReference type="ARBA" id="ARBA00023015"/>
    </source>
</evidence>
<dbReference type="PROSITE" id="PS51032">
    <property type="entry name" value="AP2_ERF"/>
    <property type="match status" value="1"/>
</dbReference>
<dbReference type="GO" id="GO:0000976">
    <property type="term" value="F:transcription cis-regulatory region binding"/>
    <property type="evidence" value="ECO:0007669"/>
    <property type="project" value="TreeGrafter"/>
</dbReference>
<proteinExistence type="inferred from homology"/>
<dbReference type="GO" id="GO:0045893">
    <property type="term" value="P:positive regulation of DNA-templated transcription"/>
    <property type="evidence" value="ECO:0007669"/>
    <property type="project" value="TreeGrafter"/>
</dbReference>
<dbReference type="AlphaFoldDB" id="A0A8J5FY56"/>
<dbReference type="PRINTS" id="PR00367">
    <property type="entry name" value="ETHRSPELEMNT"/>
</dbReference>
<dbReference type="GO" id="GO:0003700">
    <property type="term" value="F:DNA-binding transcription factor activity"/>
    <property type="evidence" value="ECO:0007669"/>
    <property type="project" value="InterPro"/>
</dbReference>